<dbReference type="EMBL" id="CAJNOH010000345">
    <property type="protein sequence ID" value="CAF1007790.1"/>
    <property type="molecule type" value="Genomic_DNA"/>
</dbReference>
<dbReference type="GO" id="GO:0045277">
    <property type="term" value="C:respiratory chain complex IV"/>
    <property type="evidence" value="ECO:0007669"/>
    <property type="project" value="InterPro"/>
</dbReference>
<evidence type="ECO:0000256" key="1">
    <source>
        <dbReference type="ARBA" id="ARBA00004434"/>
    </source>
</evidence>
<dbReference type="Proteomes" id="UP000663823">
    <property type="component" value="Unassembled WGS sequence"/>
</dbReference>
<keyword evidence="4 10" id="KW-0812">Transmembrane</keyword>
<evidence type="ECO:0000313" key="15">
    <source>
        <dbReference type="EMBL" id="CAF1191550.1"/>
    </source>
</evidence>
<dbReference type="GO" id="GO:0005743">
    <property type="term" value="C:mitochondrial inner membrane"/>
    <property type="evidence" value="ECO:0007669"/>
    <property type="project" value="UniProtKB-SubCell"/>
</dbReference>
<dbReference type="InterPro" id="IPR036636">
    <property type="entry name" value="COX7C/Cox8_sf"/>
</dbReference>
<dbReference type="EMBL" id="CAJNOU010000710">
    <property type="protein sequence ID" value="CAF1070549.1"/>
    <property type="molecule type" value="Genomic_DNA"/>
</dbReference>
<dbReference type="EMBL" id="CAJNOT010000674">
    <property type="protein sequence ID" value="CAF1052316.1"/>
    <property type="molecule type" value="Genomic_DNA"/>
</dbReference>
<dbReference type="Proteomes" id="UP000663874">
    <property type="component" value="Unassembled WGS sequence"/>
</dbReference>
<name>A0A814VV23_9BILA</name>
<dbReference type="UniPathway" id="UPA00705"/>
<evidence type="ECO:0000313" key="17">
    <source>
        <dbReference type="EMBL" id="CAF3591581.1"/>
    </source>
</evidence>
<evidence type="ECO:0000313" key="11">
    <source>
        <dbReference type="EMBL" id="CAF1007790.1"/>
    </source>
</evidence>
<dbReference type="Proteomes" id="UP000663864">
    <property type="component" value="Unassembled WGS sequence"/>
</dbReference>
<dbReference type="Pfam" id="PF02935">
    <property type="entry name" value="COX7C"/>
    <property type="match status" value="1"/>
</dbReference>
<comment type="pathway">
    <text evidence="2">Energy metabolism; oxidative phosphorylation.</text>
</comment>
<evidence type="ECO:0000256" key="3">
    <source>
        <dbReference type="ARBA" id="ARBA00010514"/>
    </source>
</evidence>
<keyword evidence="20" id="KW-1185">Reference proteome</keyword>
<feature type="transmembrane region" description="Helical" evidence="10">
    <location>
        <begin position="50"/>
        <end position="69"/>
    </location>
</feature>
<accession>A0A814VV23</accession>
<dbReference type="PANTHER" id="PTHR13313">
    <property type="entry name" value="CYTOCHROME C OXIDASE SUBUNIT VIIC"/>
    <property type="match status" value="1"/>
</dbReference>
<comment type="similarity">
    <text evidence="3">Belongs to the cytochrome c oxidase VIIc family.</text>
</comment>
<dbReference type="Gene3D" id="4.10.49.10">
    <property type="entry name" value="Cytochrome c oxidase subunit VIIc"/>
    <property type="match status" value="1"/>
</dbReference>
<evidence type="ECO:0000313" key="20">
    <source>
        <dbReference type="Proteomes" id="UP000663870"/>
    </source>
</evidence>
<dbReference type="AlphaFoldDB" id="A0A814VV23"/>
<evidence type="ECO:0000313" key="12">
    <source>
        <dbReference type="EMBL" id="CAF1009875.1"/>
    </source>
</evidence>
<keyword evidence="5" id="KW-0999">Mitochondrion inner membrane</keyword>
<evidence type="ECO:0000313" key="13">
    <source>
        <dbReference type="EMBL" id="CAF1052316.1"/>
    </source>
</evidence>
<dbReference type="Proteomes" id="UP000663854">
    <property type="component" value="Unassembled WGS sequence"/>
</dbReference>
<protein>
    <recommendedName>
        <fullName evidence="21">Cytochrome c oxidase polypeptide VIIc</fullName>
    </recommendedName>
</protein>
<evidence type="ECO:0000256" key="9">
    <source>
        <dbReference type="ARBA" id="ARBA00023136"/>
    </source>
</evidence>
<dbReference type="PANTHER" id="PTHR13313:SF0">
    <property type="entry name" value="CYTOCHROME C OXIDASE SUBUNIT 7C, MITOCHONDRIAL"/>
    <property type="match status" value="1"/>
</dbReference>
<evidence type="ECO:0000256" key="4">
    <source>
        <dbReference type="ARBA" id="ARBA00022692"/>
    </source>
</evidence>
<dbReference type="Proteomes" id="UP000663882">
    <property type="component" value="Unassembled WGS sequence"/>
</dbReference>
<evidence type="ECO:0000256" key="6">
    <source>
        <dbReference type="ARBA" id="ARBA00022946"/>
    </source>
</evidence>
<dbReference type="EMBL" id="CAJNOO010000682">
    <property type="protein sequence ID" value="CAF1009875.1"/>
    <property type="molecule type" value="Genomic_DNA"/>
</dbReference>
<comment type="caution">
    <text evidence="16">The sequence shown here is derived from an EMBL/GenBank/DDBJ whole genome shotgun (WGS) entry which is preliminary data.</text>
</comment>
<dbReference type="Proteomes" id="UP000663870">
    <property type="component" value="Unassembled WGS sequence"/>
</dbReference>
<evidence type="ECO:0000313" key="19">
    <source>
        <dbReference type="EMBL" id="CAF3692733.1"/>
    </source>
</evidence>
<reference evidence="16" key="1">
    <citation type="submission" date="2021-02" db="EMBL/GenBank/DDBJ databases">
        <authorList>
            <person name="Nowell W R."/>
        </authorList>
    </citation>
    <scope>NUCLEOTIDE SEQUENCE</scope>
</reference>
<evidence type="ECO:0000256" key="2">
    <source>
        <dbReference type="ARBA" id="ARBA00004673"/>
    </source>
</evidence>
<dbReference type="Proteomes" id="UP000663836">
    <property type="component" value="Unassembled WGS sequence"/>
</dbReference>
<dbReference type="Proteomes" id="UP000663889">
    <property type="component" value="Unassembled WGS sequence"/>
</dbReference>
<dbReference type="EMBL" id="CAJNOL010000763">
    <property type="protein sequence ID" value="CAF1191550.1"/>
    <property type="molecule type" value="Genomic_DNA"/>
</dbReference>
<dbReference type="EMBL" id="CAJOBD010000587">
    <property type="protein sequence ID" value="CAF3692733.1"/>
    <property type="molecule type" value="Genomic_DNA"/>
</dbReference>
<evidence type="ECO:0008006" key="21">
    <source>
        <dbReference type="Google" id="ProtNLM"/>
    </source>
</evidence>
<evidence type="ECO:0000256" key="8">
    <source>
        <dbReference type="ARBA" id="ARBA00023128"/>
    </source>
</evidence>
<gene>
    <name evidence="17" type="ORF">FNK824_LOCUS2949</name>
    <name evidence="19" type="ORF">JBS370_LOCUS8966</name>
    <name evidence="15" type="ORF">JXQ802_LOCUS23908</name>
    <name evidence="16" type="ORF">JXQ802_LOCUS24002</name>
    <name evidence="18" type="ORF">OTI717_LOCUS8280</name>
    <name evidence="11" type="ORF">PYM288_LOCUS14948</name>
    <name evidence="12" type="ORF">RFH988_LOCUS14620</name>
    <name evidence="14" type="ORF">SEV965_LOCUS14334</name>
    <name evidence="13" type="ORF">ZHD862_LOCUS15122</name>
</gene>
<keyword evidence="7 10" id="KW-1133">Transmembrane helix</keyword>
<keyword evidence="8" id="KW-0496">Mitochondrion</keyword>
<evidence type="ECO:0000313" key="14">
    <source>
        <dbReference type="EMBL" id="CAF1070549.1"/>
    </source>
</evidence>
<proteinExistence type="inferred from homology"/>
<comment type="subcellular location">
    <subcellularLocation>
        <location evidence="1">Mitochondrion inner membrane</location>
        <topology evidence="1">Single-pass membrane protein</topology>
    </subcellularLocation>
</comment>
<keyword evidence="9 10" id="KW-0472">Membrane</keyword>
<evidence type="ECO:0000313" key="18">
    <source>
        <dbReference type="EMBL" id="CAF3630360.1"/>
    </source>
</evidence>
<dbReference type="GO" id="GO:0006123">
    <property type="term" value="P:mitochondrial electron transport, cytochrome c to oxygen"/>
    <property type="evidence" value="ECO:0007669"/>
    <property type="project" value="InterPro"/>
</dbReference>
<dbReference type="EMBL" id="CAJOAX010000657">
    <property type="protein sequence ID" value="CAF3630360.1"/>
    <property type="molecule type" value="Genomic_DNA"/>
</dbReference>
<dbReference type="InterPro" id="IPR004202">
    <property type="entry name" value="COX7C/Cox8"/>
</dbReference>
<evidence type="ECO:0000256" key="7">
    <source>
        <dbReference type="ARBA" id="ARBA00022989"/>
    </source>
</evidence>
<evidence type="ECO:0000256" key="10">
    <source>
        <dbReference type="SAM" id="Phobius"/>
    </source>
</evidence>
<dbReference type="SUPFAM" id="SSF81427">
    <property type="entry name" value="Mitochondrial cytochrome c oxidase subunit VIIc (aka VIIIa)"/>
    <property type="match status" value="1"/>
</dbReference>
<dbReference type="EMBL" id="CAJNOL010000768">
    <property type="protein sequence ID" value="CAF1193303.1"/>
    <property type="molecule type" value="Genomic_DNA"/>
</dbReference>
<dbReference type="OrthoDB" id="9974841at2759"/>
<sequence length="81" mass="9058">MASIRPGLALVPKVIGRRQFSLSQRMRLQDNFDTECVPGSSVPFNTNTKWGLAITMVLYLSSAVAVPFFGMRWQLLKKRAG</sequence>
<evidence type="ECO:0000313" key="16">
    <source>
        <dbReference type="EMBL" id="CAF1193303.1"/>
    </source>
</evidence>
<keyword evidence="6" id="KW-0809">Transit peptide</keyword>
<dbReference type="EMBL" id="CAJOBE010000187">
    <property type="protein sequence ID" value="CAF3591581.1"/>
    <property type="molecule type" value="Genomic_DNA"/>
</dbReference>
<organism evidence="16 20">
    <name type="scientific">Rotaria sordida</name>
    <dbReference type="NCBI Taxonomy" id="392033"/>
    <lineage>
        <taxon>Eukaryota</taxon>
        <taxon>Metazoa</taxon>
        <taxon>Spiralia</taxon>
        <taxon>Gnathifera</taxon>
        <taxon>Rotifera</taxon>
        <taxon>Eurotatoria</taxon>
        <taxon>Bdelloidea</taxon>
        <taxon>Philodinida</taxon>
        <taxon>Philodinidae</taxon>
        <taxon>Rotaria</taxon>
    </lineage>
</organism>
<evidence type="ECO:0000256" key="5">
    <source>
        <dbReference type="ARBA" id="ARBA00022792"/>
    </source>
</evidence>